<evidence type="ECO:0000256" key="1">
    <source>
        <dbReference type="SAM" id="Phobius"/>
    </source>
</evidence>
<feature type="domain" description="DUF1648" evidence="2">
    <location>
        <begin position="14"/>
        <end position="55"/>
    </location>
</feature>
<reference evidence="3" key="2">
    <citation type="submission" date="2020-09" db="EMBL/GenBank/DDBJ databases">
        <authorList>
            <person name="Sun Q."/>
            <person name="Sedlacek I."/>
        </authorList>
    </citation>
    <scope>NUCLEOTIDE SEQUENCE</scope>
    <source>
        <strain evidence="3">CCM 8711</strain>
    </source>
</reference>
<protein>
    <submittedName>
        <fullName evidence="3">Immunity protein SdpI</fullName>
    </submittedName>
</protein>
<feature type="transmembrane region" description="Helical" evidence="1">
    <location>
        <begin position="121"/>
        <end position="140"/>
    </location>
</feature>
<proteinExistence type="predicted"/>
<dbReference type="InterPro" id="IPR012867">
    <property type="entry name" value="DUF1648"/>
</dbReference>
<dbReference type="InterPro" id="IPR026272">
    <property type="entry name" value="SdpI"/>
</dbReference>
<keyword evidence="4" id="KW-1185">Reference proteome</keyword>
<dbReference type="PANTHER" id="PTHR37810:SF5">
    <property type="entry name" value="IMMUNITY PROTEIN SDPI"/>
    <property type="match status" value="1"/>
</dbReference>
<comment type="caution">
    <text evidence="3">The sequence shown here is derived from an EMBL/GenBank/DDBJ whole genome shotgun (WGS) entry which is preliminary data.</text>
</comment>
<keyword evidence="1" id="KW-1133">Transmembrane helix</keyword>
<keyword evidence="1" id="KW-0472">Membrane</keyword>
<feature type="transmembrane region" description="Helical" evidence="1">
    <location>
        <begin position="94"/>
        <end position="115"/>
    </location>
</feature>
<organism evidence="3 4">
    <name type="scientific">Mucilaginibacter galii</name>
    <dbReference type="NCBI Taxonomy" id="2005073"/>
    <lineage>
        <taxon>Bacteria</taxon>
        <taxon>Pseudomonadati</taxon>
        <taxon>Bacteroidota</taxon>
        <taxon>Sphingobacteriia</taxon>
        <taxon>Sphingobacteriales</taxon>
        <taxon>Sphingobacteriaceae</taxon>
        <taxon>Mucilaginibacter</taxon>
    </lineage>
</organism>
<dbReference type="Pfam" id="PF07853">
    <property type="entry name" value="DUF1648"/>
    <property type="match status" value="1"/>
</dbReference>
<dbReference type="Proteomes" id="UP000662074">
    <property type="component" value="Unassembled WGS sequence"/>
</dbReference>
<evidence type="ECO:0000313" key="3">
    <source>
        <dbReference type="EMBL" id="GGI50379.1"/>
    </source>
</evidence>
<dbReference type="PANTHER" id="PTHR37810">
    <property type="entry name" value="IMMUNITY PROTEIN SDPI"/>
    <property type="match status" value="1"/>
</dbReference>
<evidence type="ECO:0000313" key="4">
    <source>
        <dbReference type="Proteomes" id="UP000662074"/>
    </source>
</evidence>
<feature type="transmembrane region" description="Helical" evidence="1">
    <location>
        <begin position="54"/>
        <end position="73"/>
    </location>
</feature>
<dbReference type="InterPro" id="IPR025962">
    <property type="entry name" value="SdpI/YhfL"/>
</dbReference>
<dbReference type="RefSeq" id="WP_188415497.1">
    <property type="nucleotide sequence ID" value="NZ_BMDO01000003.1"/>
</dbReference>
<feature type="transmembrane region" description="Helical" evidence="1">
    <location>
        <begin position="191"/>
        <end position="213"/>
    </location>
</feature>
<feature type="transmembrane region" description="Helical" evidence="1">
    <location>
        <begin position="166"/>
        <end position="185"/>
    </location>
</feature>
<name>A0A917J832_9SPHI</name>
<dbReference type="PIRSF" id="PIRSF038959">
    <property type="entry name" value="SdpI"/>
    <property type="match status" value="1"/>
</dbReference>
<gene>
    <name evidence="3" type="ORF">GCM10011425_15910</name>
</gene>
<dbReference type="GO" id="GO:0009636">
    <property type="term" value="P:response to toxic substance"/>
    <property type="evidence" value="ECO:0007669"/>
    <property type="project" value="TreeGrafter"/>
</dbReference>
<accession>A0A917J832</accession>
<dbReference type="AlphaFoldDB" id="A0A917J832"/>
<dbReference type="EMBL" id="BMDO01000003">
    <property type="protein sequence ID" value="GGI50379.1"/>
    <property type="molecule type" value="Genomic_DNA"/>
</dbReference>
<reference evidence="3" key="1">
    <citation type="journal article" date="2014" name="Int. J. Syst. Evol. Microbiol.">
        <title>Complete genome sequence of Corynebacterium casei LMG S-19264T (=DSM 44701T), isolated from a smear-ripened cheese.</title>
        <authorList>
            <consortium name="US DOE Joint Genome Institute (JGI-PGF)"/>
            <person name="Walter F."/>
            <person name="Albersmeier A."/>
            <person name="Kalinowski J."/>
            <person name="Ruckert C."/>
        </authorList>
    </citation>
    <scope>NUCLEOTIDE SEQUENCE</scope>
    <source>
        <strain evidence="3">CCM 8711</strain>
    </source>
</reference>
<dbReference type="Pfam" id="PF13630">
    <property type="entry name" value="SdpI"/>
    <property type="match status" value="1"/>
</dbReference>
<keyword evidence="1" id="KW-0812">Transmembrane</keyword>
<sequence length="221" mass="24915">MKKFTWFDAAALVVWLLPVAYLFFIYPTLPAKVPLHFGPGGKPDAFGEPKDLFGFQYLLLGVSLGVYLLIKYLPQIDPKQKAKYSADTFQKMSLGMVLFLSAINLAVLFATANGSFNIDKLLYPLMGLFFAFLGNLMNSIKPNYFAGIRTPWTLESEDTWRATHRLAAKLWFWGGVLITIITLLIKGQAASTFFLCGTIMLALIPMVYSFIYFKKHQLKAE</sequence>
<evidence type="ECO:0000259" key="2">
    <source>
        <dbReference type="Pfam" id="PF07853"/>
    </source>
</evidence>